<dbReference type="EMBL" id="KV745203">
    <property type="protein sequence ID" value="OCK76521.1"/>
    <property type="molecule type" value="Genomic_DNA"/>
</dbReference>
<dbReference type="AlphaFoldDB" id="A0A8E2E344"/>
<evidence type="ECO:0000313" key="3">
    <source>
        <dbReference type="Proteomes" id="UP000250266"/>
    </source>
</evidence>
<accession>A0A8E2E344</accession>
<evidence type="ECO:0000256" key="1">
    <source>
        <dbReference type="SAM" id="MobiDB-lite"/>
    </source>
</evidence>
<protein>
    <submittedName>
        <fullName evidence="2">Uncharacterized protein</fullName>
    </submittedName>
</protein>
<reference evidence="2 3" key="1">
    <citation type="journal article" date="2016" name="Nat. Commun.">
        <title>Ectomycorrhizal ecology is imprinted in the genome of the dominant symbiotic fungus Cenococcum geophilum.</title>
        <authorList>
            <consortium name="DOE Joint Genome Institute"/>
            <person name="Peter M."/>
            <person name="Kohler A."/>
            <person name="Ohm R.A."/>
            <person name="Kuo A."/>
            <person name="Krutzmann J."/>
            <person name="Morin E."/>
            <person name="Arend M."/>
            <person name="Barry K.W."/>
            <person name="Binder M."/>
            <person name="Choi C."/>
            <person name="Clum A."/>
            <person name="Copeland A."/>
            <person name="Grisel N."/>
            <person name="Haridas S."/>
            <person name="Kipfer T."/>
            <person name="LaButti K."/>
            <person name="Lindquist E."/>
            <person name="Lipzen A."/>
            <person name="Maire R."/>
            <person name="Meier B."/>
            <person name="Mihaltcheva S."/>
            <person name="Molinier V."/>
            <person name="Murat C."/>
            <person name="Poggeler S."/>
            <person name="Quandt C.A."/>
            <person name="Sperisen C."/>
            <person name="Tritt A."/>
            <person name="Tisserant E."/>
            <person name="Crous P.W."/>
            <person name="Henrissat B."/>
            <person name="Nehls U."/>
            <person name="Egli S."/>
            <person name="Spatafora J.W."/>
            <person name="Grigoriev I.V."/>
            <person name="Martin F.M."/>
        </authorList>
    </citation>
    <scope>NUCLEOTIDE SEQUENCE [LARGE SCALE GENOMIC DNA]</scope>
    <source>
        <strain evidence="2 3">CBS 459.81</strain>
    </source>
</reference>
<name>A0A8E2E344_9PEZI</name>
<feature type="region of interest" description="Disordered" evidence="1">
    <location>
        <begin position="148"/>
        <end position="167"/>
    </location>
</feature>
<organism evidence="2 3">
    <name type="scientific">Lepidopterella palustris CBS 459.81</name>
    <dbReference type="NCBI Taxonomy" id="1314670"/>
    <lineage>
        <taxon>Eukaryota</taxon>
        <taxon>Fungi</taxon>
        <taxon>Dikarya</taxon>
        <taxon>Ascomycota</taxon>
        <taxon>Pezizomycotina</taxon>
        <taxon>Dothideomycetes</taxon>
        <taxon>Pleosporomycetidae</taxon>
        <taxon>Mytilinidiales</taxon>
        <taxon>Argynnaceae</taxon>
        <taxon>Lepidopterella</taxon>
    </lineage>
</organism>
<sequence>MATQRTPLGHRPLHCHSARCGPQRLGRYSLYNNKTLINGFRADYFCIWLYDDFGILGALSGSVQLETNVRGIDGLGKDGYSPVVPFKHSIFPVGINTAFETPEGQGDRHLTSRTLSIKLDDQFNLGMRNLKSSSSLRDCLAARVPCPAQHQLHHHQQPRQRTTVHCP</sequence>
<gene>
    <name evidence="2" type="ORF">K432DRAFT_142838</name>
</gene>
<proteinExistence type="predicted"/>
<evidence type="ECO:0000313" key="2">
    <source>
        <dbReference type="EMBL" id="OCK76521.1"/>
    </source>
</evidence>
<keyword evidence="3" id="KW-1185">Reference proteome</keyword>
<dbReference type="Proteomes" id="UP000250266">
    <property type="component" value="Unassembled WGS sequence"/>
</dbReference>